<feature type="region of interest" description="Disordered" evidence="1">
    <location>
        <begin position="300"/>
        <end position="322"/>
    </location>
</feature>
<sequence>MGCMIQVGRDQFGLTTAHAFHQTLATTCGPDDSDSDDEEYDMSMEQDDHSEVTMDVQPALPIDGRGQTVQLGECEIHIPPHHDSSAWMKEHANLDWALLKLGPEKSRLSIYATATEALPIVDRLPQERVDVLIVTTSLHEIPAILYHIPSYIGGAKGSQAAEVWTVGSLSNQTPIRKSDSGSIVVDARSGELYGMVVAANPFGDIHIAPFATILAQVKELFEVQDALVLNPRLSLTSSVLGPSLETDSLVETQSSQDMVIYESDETIGREARVPYFMEEELVPEADPLILRESDRGMLEWPGNDSLRLPPFSQAKERTSKPT</sequence>
<dbReference type="EMBL" id="JBAWTH010000020">
    <property type="protein sequence ID" value="KAL2287242.1"/>
    <property type="molecule type" value="Genomic_DNA"/>
</dbReference>
<reference evidence="2 3" key="1">
    <citation type="submission" date="2024-03" db="EMBL/GenBank/DDBJ databases">
        <title>A high-quality draft genome sequence of Diaporthe vaccinii, a causative agent of upright dieback and viscid rot disease in cranberry plants.</title>
        <authorList>
            <person name="Sarrasin M."/>
            <person name="Lang B.F."/>
            <person name="Burger G."/>
        </authorList>
    </citation>
    <scope>NUCLEOTIDE SEQUENCE [LARGE SCALE GENOMIC DNA]</scope>
    <source>
        <strain evidence="2 3">IS7</strain>
    </source>
</reference>
<name>A0ABR4EXR3_9PEZI</name>
<dbReference type="InterPro" id="IPR009003">
    <property type="entry name" value="Peptidase_S1_PA"/>
</dbReference>
<gene>
    <name evidence="2" type="ORF">FJTKL_05747</name>
</gene>
<keyword evidence="3" id="KW-1185">Reference proteome</keyword>
<dbReference type="SUPFAM" id="SSF50494">
    <property type="entry name" value="Trypsin-like serine proteases"/>
    <property type="match status" value="1"/>
</dbReference>
<comment type="caution">
    <text evidence="2">The sequence shown here is derived from an EMBL/GenBank/DDBJ whole genome shotgun (WGS) entry which is preliminary data.</text>
</comment>
<evidence type="ECO:0000256" key="1">
    <source>
        <dbReference type="SAM" id="MobiDB-lite"/>
    </source>
</evidence>
<evidence type="ECO:0000313" key="3">
    <source>
        <dbReference type="Proteomes" id="UP001600888"/>
    </source>
</evidence>
<organism evidence="2 3">
    <name type="scientific">Diaporthe vaccinii</name>
    <dbReference type="NCBI Taxonomy" id="105482"/>
    <lineage>
        <taxon>Eukaryota</taxon>
        <taxon>Fungi</taxon>
        <taxon>Dikarya</taxon>
        <taxon>Ascomycota</taxon>
        <taxon>Pezizomycotina</taxon>
        <taxon>Sordariomycetes</taxon>
        <taxon>Sordariomycetidae</taxon>
        <taxon>Diaporthales</taxon>
        <taxon>Diaporthaceae</taxon>
        <taxon>Diaporthe</taxon>
        <taxon>Diaporthe eres species complex</taxon>
    </lineage>
</organism>
<dbReference type="Proteomes" id="UP001600888">
    <property type="component" value="Unassembled WGS sequence"/>
</dbReference>
<accession>A0ABR4EXR3</accession>
<evidence type="ECO:0000313" key="2">
    <source>
        <dbReference type="EMBL" id="KAL2287242.1"/>
    </source>
</evidence>
<protein>
    <submittedName>
        <fullName evidence="2">Uncharacterized protein</fullName>
    </submittedName>
</protein>
<proteinExistence type="predicted"/>